<dbReference type="GO" id="GO:0003746">
    <property type="term" value="F:translation elongation factor activity"/>
    <property type="evidence" value="ECO:0007669"/>
    <property type="project" value="UniProtKB-KW"/>
</dbReference>
<reference evidence="2 3" key="1">
    <citation type="submission" date="2020-08" db="EMBL/GenBank/DDBJ databases">
        <title>Sequencing the genomes of 1000 actinobacteria strains.</title>
        <authorList>
            <person name="Klenk H.-P."/>
        </authorList>
    </citation>
    <scope>NUCLEOTIDE SEQUENCE [LARGE SCALE GENOMIC DNA]</scope>
    <source>
        <strain evidence="2 3">DSM 44551</strain>
    </source>
</reference>
<dbReference type="AlphaFoldDB" id="A0A7W8QQ35"/>
<evidence type="ECO:0000313" key="2">
    <source>
        <dbReference type="EMBL" id="MBB5433536.1"/>
    </source>
</evidence>
<keyword evidence="3" id="KW-1185">Reference proteome</keyword>
<dbReference type="Pfam" id="PF01272">
    <property type="entry name" value="GreA_GreB"/>
    <property type="match status" value="1"/>
</dbReference>
<feature type="domain" description="Transcription elongation factor GreA/GreB C-terminal" evidence="1">
    <location>
        <begin position="70"/>
        <end position="143"/>
    </location>
</feature>
<dbReference type="InterPro" id="IPR036953">
    <property type="entry name" value="GreA/GreB_C_sf"/>
</dbReference>
<dbReference type="PROSITE" id="PS00830">
    <property type="entry name" value="GREAB_2"/>
    <property type="match status" value="1"/>
</dbReference>
<organism evidence="2 3">
    <name type="scientific">Nocardiopsis composta</name>
    <dbReference type="NCBI Taxonomy" id="157465"/>
    <lineage>
        <taxon>Bacteria</taxon>
        <taxon>Bacillati</taxon>
        <taxon>Actinomycetota</taxon>
        <taxon>Actinomycetes</taxon>
        <taxon>Streptosporangiales</taxon>
        <taxon>Nocardiopsidaceae</taxon>
        <taxon>Nocardiopsis</taxon>
    </lineage>
</organism>
<comment type="caution">
    <text evidence="2">The sequence shown here is derived from an EMBL/GenBank/DDBJ whole genome shotgun (WGS) entry which is preliminary data.</text>
</comment>
<dbReference type="GO" id="GO:0032784">
    <property type="term" value="P:regulation of DNA-templated transcription elongation"/>
    <property type="evidence" value="ECO:0007669"/>
    <property type="project" value="InterPro"/>
</dbReference>
<dbReference type="EMBL" id="JACHDB010000001">
    <property type="protein sequence ID" value="MBB5433536.1"/>
    <property type="molecule type" value="Genomic_DNA"/>
</dbReference>
<dbReference type="Proteomes" id="UP000572635">
    <property type="component" value="Unassembled WGS sequence"/>
</dbReference>
<dbReference type="RefSeq" id="WP_184393366.1">
    <property type="nucleotide sequence ID" value="NZ_BAAAJD010000090.1"/>
</dbReference>
<dbReference type="InterPro" id="IPR018151">
    <property type="entry name" value="TF_GreA/GreB_CS"/>
</dbReference>
<sequence>MSRSGRTWLTPSTHDRLTRELNLLSGSPPEEGADTGEFDYIQDKDARDARIARIQEILKNAVVGEAPPNDGVAEPGMVLTVRYEGDDEPETFLLGVRDRADSEGLTVYSPESPLGTALVGARQGETRSYQAPNGRTFQVTLVKAVPYGEHAA</sequence>
<dbReference type="GO" id="GO:0003677">
    <property type="term" value="F:DNA binding"/>
    <property type="evidence" value="ECO:0007669"/>
    <property type="project" value="InterPro"/>
</dbReference>
<protein>
    <submittedName>
        <fullName evidence="2">Transcription elongation factor GreA</fullName>
    </submittedName>
</protein>
<gene>
    <name evidence="2" type="ORF">HDA36_003620</name>
</gene>
<dbReference type="SUPFAM" id="SSF54534">
    <property type="entry name" value="FKBP-like"/>
    <property type="match status" value="1"/>
</dbReference>
<keyword evidence="2" id="KW-0648">Protein biosynthesis</keyword>
<keyword evidence="2" id="KW-0251">Elongation factor</keyword>
<name>A0A7W8QQ35_9ACTN</name>
<accession>A0A7W8QQ35</accession>
<proteinExistence type="predicted"/>
<evidence type="ECO:0000259" key="1">
    <source>
        <dbReference type="Pfam" id="PF01272"/>
    </source>
</evidence>
<dbReference type="InterPro" id="IPR001437">
    <property type="entry name" value="Tscrpt_elong_fac_GreA/B_C"/>
</dbReference>
<evidence type="ECO:0000313" key="3">
    <source>
        <dbReference type="Proteomes" id="UP000572635"/>
    </source>
</evidence>
<dbReference type="Gene3D" id="3.10.50.30">
    <property type="entry name" value="Transcription elongation factor, GreA/GreB, C-terminal domain"/>
    <property type="match status" value="1"/>
</dbReference>